<proteinExistence type="predicted"/>
<evidence type="ECO:0000313" key="2">
    <source>
        <dbReference type="EMBL" id="HJB09155.1"/>
    </source>
</evidence>
<protein>
    <submittedName>
        <fullName evidence="2">Uncharacterized protein</fullName>
    </submittedName>
</protein>
<dbReference type="Proteomes" id="UP000823823">
    <property type="component" value="Unassembled WGS sequence"/>
</dbReference>
<evidence type="ECO:0000256" key="1">
    <source>
        <dbReference type="SAM" id="MobiDB-lite"/>
    </source>
</evidence>
<organism evidence="2 3">
    <name type="scientific">Candidatus Brachybacterium merdavium</name>
    <dbReference type="NCBI Taxonomy" id="2838513"/>
    <lineage>
        <taxon>Bacteria</taxon>
        <taxon>Bacillati</taxon>
        <taxon>Actinomycetota</taxon>
        <taxon>Actinomycetes</taxon>
        <taxon>Micrococcales</taxon>
        <taxon>Dermabacteraceae</taxon>
        <taxon>Brachybacterium</taxon>
    </lineage>
</organism>
<accession>A0A9D2RMJ8</accession>
<dbReference type="EMBL" id="DWZH01000008">
    <property type="protein sequence ID" value="HJB09155.1"/>
    <property type="molecule type" value="Genomic_DNA"/>
</dbReference>
<feature type="region of interest" description="Disordered" evidence="1">
    <location>
        <begin position="1"/>
        <end position="27"/>
    </location>
</feature>
<feature type="non-terminal residue" evidence="2">
    <location>
        <position position="196"/>
    </location>
</feature>
<reference evidence="2" key="2">
    <citation type="submission" date="2021-04" db="EMBL/GenBank/DDBJ databases">
        <authorList>
            <person name="Gilroy R."/>
        </authorList>
    </citation>
    <scope>NUCLEOTIDE SEQUENCE</scope>
    <source>
        <strain evidence="2">ChiHjej13B12-24818</strain>
    </source>
</reference>
<comment type="caution">
    <text evidence="2">The sequence shown here is derived from an EMBL/GenBank/DDBJ whole genome shotgun (WGS) entry which is preliminary data.</text>
</comment>
<name>A0A9D2RMJ8_9MICO</name>
<evidence type="ECO:0000313" key="3">
    <source>
        <dbReference type="Proteomes" id="UP000823823"/>
    </source>
</evidence>
<reference evidence="2" key="1">
    <citation type="journal article" date="2021" name="PeerJ">
        <title>Extensive microbial diversity within the chicken gut microbiome revealed by metagenomics and culture.</title>
        <authorList>
            <person name="Gilroy R."/>
            <person name="Ravi A."/>
            <person name="Getino M."/>
            <person name="Pursley I."/>
            <person name="Horton D.L."/>
            <person name="Alikhan N.F."/>
            <person name="Baker D."/>
            <person name="Gharbi K."/>
            <person name="Hall N."/>
            <person name="Watson M."/>
            <person name="Adriaenssens E.M."/>
            <person name="Foster-Nyarko E."/>
            <person name="Jarju S."/>
            <person name="Secka A."/>
            <person name="Antonio M."/>
            <person name="Oren A."/>
            <person name="Chaudhuri R.R."/>
            <person name="La Ragione R."/>
            <person name="Hildebrand F."/>
            <person name="Pallen M.J."/>
        </authorList>
    </citation>
    <scope>NUCLEOTIDE SEQUENCE</scope>
    <source>
        <strain evidence="2">ChiHjej13B12-24818</strain>
    </source>
</reference>
<sequence>MNTSSSRGSGPAPEGRDGTLPTLGLQADPGVPERVAAKIADELPEQIYEVSGERWRVEVSEGELPLAPDGTIPLLAHARRVLEERGWEYLVYLTDLPRYLDERPVVCQTSSEVPAAFVSLPPLGAIRTAPRTRDLVSVLVGSDQEASRPGASTIEDALGGAKIVQRFLPDEENLVVSSRADRFEAPRMLAGMLRSN</sequence>
<gene>
    <name evidence="2" type="ORF">H9786_01285</name>
</gene>
<dbReference type="AlphaFoldDB" id="A0A9D2RMJ8"/>